<name>A0AB35UQB7_9FIRM</name>
<feature type="transmembrane region" description="Helical" evidence="1">
    <location>
        <begin position="70"/>
        <end position="91"/>
    </location>
</feature>
<evidence type="ECO:0000313" key="3">
    <source>
        <dbReference type="Proteomes" id="UP001276902"/>
    </source>
</evidence>
<comment type="caution">
    <text evidence="2">The sequence shown here is derived from an EMBL/GenBank/DDBJ whole genome shotgun (WGS) entry which is preliminary data.</text>
</comment>
<evidence type="ECO:0008006" key="4">
    <source>
        <dbReference type="Google" id="ProtNLM"/>
    </source>
</evidence>
<dbReference type="RefSeq" id="WP_320883114.1">
    <property type="nucleotide sequence ID" value="NZ_BAABZA010000001.1"/>
</dbReference>
<accession>A0AB35UQB7</accession>
<feature type="transmembrane region" description="Helical" evidence="1">
    <location>
        <begin position="43"/>
        <end position="64"/>
    </location>
</feature>
<dbReference type="EMBL" id="JALDAW010000011">
    <property type="protein sequence ID" value="MDY5167334.1"/>
    <property type="molecule type" value="Genomic_DNA"/>
</dbReference>
<keyword evidence="1" id="KW-1133">Transmembrane helix</keyword>
<dbReference type="AlphaFoldDB" id="A0AB35UQB7"/>
<evidence type="ECO:0000256" key="1">
    <source>
        <dbReference type="SAM" id="Phobius"/>
    </source>
</evidence>
<proteinExistence type="predicted"/>
<sequence length="98" mass="10764">MLQLTNRFSSYIIEKTQSDLFKALKYNNLDKSKGEFMNSNNQLVTIWMFTGMLAGLAIGCFAGISQGKLGTFMCLGLVLGMIVGIVIGTAVKNFKTKK</sequence>
<organism evidence="2 3">
    <name type="scientific">Dielma fastidiosa</name>
    <dbReference type="NCBI Taxonomy" id="1034346"/>
    <lineage>
        <taxon>Bacteria</taxon>
        <taxon>Bacillati</taxon>
        <taxon>Bacillota</taxon>
        <taxon>Erysipelotrichia</taxon>
        <taxon>Erysipelotrichales</taxon>
        <taxon>Erysipelotrichaceae</taxon>
        <taxon>Dielma</taxon>
    </lineage>
</organism>
<keyword evidence="1" id="KW-0812">Transmembrane</keyword>
<gene>
    <name evidence="2" type="ORF">MQE39_04275</name>
</gene>
<reference evidence="2" key="1">
    <citation type="submission" date="2022-03" db="EMBL/GenBank/DDBJ databases">
        <title>First case of bacteraemia caused by Dielma fastidiosa in a patient hospitalised with diverticulitis.</title>
        <authorList>
            <person name="Forman-Ankjaer B."/>
            <person name="Hvid-Jensen F."/>
            <person name="Kobel C.M."/>
            <person name="Greve T."/>
        </authorList>
    </citation>
    <scope>NUCLEOTIDE SEQUENCE</scope>
    <source>
        <strain evidence="2">AUH_DF_2021</strain>
    </source>
</reference>
<evidence type="ECO:0000313" key="2">
    <source>
        <dbReference type="EMBL" id="MDY5167334.1"/>
    </source>
</evidence>
<dbReference type="Proteomes" id="UP001276902">
    <property type="component" value="Unassembled WGS sequence"/>
</dbReference>
<keyword evidence="1" id="KW-0472">Membrane</keyword>
<protein>
    <recommendedName>
        <fullName evidence="4">Glycine zipper family protein</fullName>
    </recommendedName>
</protein>